<dbReference type="Proteomes" id="UP000245535">
    <property type="component" value="Unassembled WGS sequence"/>
</dbReference>
<feature type="transmembrane region" description="Helical" evidence="1">
    <location>
        <begin position="516"/>
        <end position="532"/>
    </location>
</feature>
<keyword evidence="1" id="KW-1133">Transmembrane helix</keyword>
<dbReference type="RefSeq" id="WP_109619730.1">
    <property type="nucleotide sequence ID" value="NZ_QGDO01000004.1"/>
</dbReference>
<feature type="transmembrane region" description="Helical" evidence="1">
    <location>
        <begin position="569"/>
        <end position="590"/>
    </location>
</feature>
<name>A0A315Z9Y8_SEDFL</name>
<feature type="transmembrane region" description="Helical" evidence="1">
    <location>
        <begin position="227"/>
        <end position="251"/>
    </location>
</feature>
<sequence>MNQSLTKKQFNKVNNLLGWSVFLISLIVYVMTMEETASFWDCSEFIAVSYKLMVPHPPGTPLYLLINRFFSFLAFGDVEKVAYWINFSSALMSALTILFMHWSIVLVGMRFLKPNEKGGQSLKNTLLLMGGGVIGSLIYTFSDSFWFSAVEAEVYAISSFLTAIAFWAVLRIQFIEDEATVNRWILLIAYILGLSIGIHLMILLVIPALALAYYFKKNPNGDLKGSIIALVIGSGILLVVNGAIPGLPVLAGKFEIFFINSMGMPFGSGAFIFTILLIGGVVYGIYYSHKVGNSLMNTAFLSAAFILIGYTSYAVIVIRSNYEPPIDENDPGEDIMSLVSYLKREQYGYRPLIYGPHFMAEQTQARTEKEREAREKDREPVYRMNKEKGIYEIYDYRSTERYYDSKDMMLFPRMYSGQGNHPDLYREWTGLAKGQSPDFFTNLEFFFKYQLGHMYLRYFFWNFVGRDSDEKDAGVMMPFDSKEHKYAMAYQPDGSVGFSQVDLPEELVENKARNNFYMLPFILGLVGMFFHYNRDKRGFWVMTILFVITGIALVVYLNSPPVEPRERDYIYVGSFYVFAMWAGLGVMALADRLGKALSGASAPIAATALCAIVPLIMAASGWSNHNRSNRWHSIDQARNTLASCAPNAILFTGGDNDTFPLWYIQNVEGFRTDVRVAVLSYFSTDWYLNQMRNKEYESDALPFSISEHNYRAGKNDYVPLVPDERAKGGINAKTFVNLVNKNHPMVQVGLSDGSSTAKLLSDTFVLDVDKEKIKSLGAVPKEKEDRIVDKMVWSLRPGRRHIFKNELALLDLIVSSNWERPIYFNNTSSQTIAMDLRKYLQLEGMTFRLMPIVAEQSSDVGEVNTSKMLENVKNFRFREMNNEAVYYDDEYRKFGANTRNNFYRLAEDLYYKDRDEEAKAVMDSILNEIPDKTIPYSFFAPKYVELYHKLGDHEKANEIAETIARRSSQNVNYAAAIRDKSTSSYGRSGLMILQQLAMLYRGSLQAEKERLTLLESAVDRGEDLQLPKEEYNNEVEITKELIKLYTEKEKEYSDKFGEAYKLLYGNR</sequence>
<feature type="transmembrane region" description="Helical" evidence="1">
    <location>
        <begin position="12"/>
        <end position="31"/>
    </location>
</feature>
<evidence type="ECO:0000313" key="3">
    <source>
        <dbReference type="Proteomes" id="UP000245535"/>
    </source>
</evidence>
<feature type="transmembrane region" description="Helical" evidence="1">
    <location>
        <begin position="90"/>
        <end position="112"/>
    </location>
</feature>
<comment type="caution">
    <text evidence="2">The sequence shown here is derived from an EMBL/GenBank/DDBJ whole genome shotgun (WGS) entry which is preliminary data.</text>
</comment>
<feature type="transmembrane region" description="Helical" evidence="1">
    <location>
        <begin position="538"/>
        <end position="557"/>
    </location>
</feature>
<evidence type="ECO:0000256" key="1">
    <source>
        <dbReference type="SAM" id="Phobius"/>
    </source>
</evidence>
<dbReference type="InterPro" id="IPR052724">
    <property type="entry name" value="GT117_domain-containing"/>
</dbReference>
<protein>
    <submittedName>
        <fullName evidence="2">Putative membrane protein YfcA</fullName>
    </submittedName>
</protein>
<accession>A0A315Z9Y8</accession>
<keyword evidence="3" id="KW-1185">Reference proteome</keyword>
<dbReference type="InterPro" id="IPR021280">
    <property type="entry name" value="TMEM260-like"/>
</dbReference>
<feature type="transmembrane region" description="Helical" evidence="1">
    <location>
        <begin position="154"/>
        <end position="172"/>
    </location>
</feature>
<gene>
    <name evidence="2" type="ORF">BC781_104150</name>
</gene>
<keyword evidence="1" id="KW-0812">Transmembrane</keyword>
<organism evidence="2 3">
    <name type="scientific">Sediminitomix flava</name>
    <dbReference type="NCBI Taxonomy" id="379075"/>
    <lineage>
        <taxon>Bacteria</taxon>
        <taxon>Pseudomonadati</taxon>
        <taxon>Bacteroidota</taxon>
        <taxon>Cytophagia</taxon>
        <taxon>Cytophagales</taxon>
        <taxon>Flammeovirgaceae</taxon>
        <taxon>Sediminitomix</taxon>
    </lineage>
</organism>
<dbReference type="OrthoDB" id="9807602at2"/>
<dbReference type="Pfam" id="PF11028">
    <property type="entry name" value="TMEM260-like"/>
    <property type="match status" value="1"/>
</dbReference>
<feature type="transmembrane region" description="Helical" evidence="1">
    <location>
        <begin position="263"/>
        <end position="286"/>
    </location>
</feature>
<feature type="transmembrane region" description="Helical" evidence="1">
    <location>
        <begin position="184"/>
        <end position="215"/>
    </location>
</feature>
<reference evidence="2 3" key="1">
    <citation type="submission" date="2018-03" db="EMBL/GenBank/DDBJ databases">
        <title>Genomic Encyclopedia of Archaeal and Bacterial Type Strains, Phase II (KMG-II): from individual species to whole genera.</title>
        <authorList>
            <person name="Goeker M."/>
        </authorList>
    </citation>
    <scope>NUCLEOTIDE SEQUENCE [LARGE SCALE GENOMIC DNA]</scope>
    <source>
        <strain evidence="2 3">DSM 28229</strain>
    </source>
</reference>
<dbReference type="AlphaFoldDB" id="A0A315Z9Y8"/>
<dbReference type="EMBL" id="QGDO01000004">
    <property type="protein sequence ID" value="PWJ40890.1"/>
    <property type="molecule type" value="Genomic_DNA"/>
</dbReference>
<feature type="transmembrane region" description="Helical" evidence="1">
    <location>
        <begin position="298"/>
        <end position="318"/>
    </location>
</feature>
<feature type="transmembrane region" description="Helical" evidence="1">
    <location>
        <begin position="124"/>
        <end position="142"/>
    </location>
</feature>
<dbReference type="PANTHER" id="PTHR16214:SF3">
    <property type="entry name" value="TRANSMEMBRANE PROTEIN 260"/>
    <property type="match status" value="1"/>
</dbReference>
<feature type="transmembrane region" description="Helical" evidence="1">
    <location>
        <begin position="602"/>
        <end position="622"/>
    </location>
</feature>
<evidence type="ECO:0000313" key="2">
    <source>
        <dbReference type="EMBL" id="PWJ40890.1"/>
    </source>
</evidence>
<keyword evidence="1" id="KW-0472">Membrane</keyword>
<dbReference type="PANTHER" id="PTHR16214">
    <property type="entry name" value="TRANSMEMBRANE PROTEIN 260"/>
    <property type="match status" value="1"/>
</dbReference>
<proteinExistence type="predicted"/>